<proteinExistence type="predicted"/>
<comment type="caution">
    <text evidence="1">The sequence shown here is derived from an EMBL/GenBank/DDBJ whole genome shotgun (WGS) entry which is preliminary data.</text>
</comment>
<protein>
    <submittedName>
        <fullName evidence="1">6248_t:CDS:1</fullName>
    </submittedName>
</protein>
<dbReference type="Gene3D" id="3.40.50.150">
    <property type="entry name" value="Vaccinia Virus protein VP39"/>
    <property type="match status" value="1"/>
</dbReference>
<gene>
    <name evidence="1" type="ORF">FCALED_LOCUS193</name>
</gene>
<reference evidence="1" key="1">
    <citation type="submission" date="2021-06" db="EMBL/GenBank/DDBJ databases">
        <authorList>
            <person name="Kallberg Y."/>
            <person name="Tangrot J."/>
            <person name="Rosling A."/>
        </authorList>
    </citation>
    <scope>NUCLEOTIDE SEQUENCE</scope>
    <source>
        <strain evidence="1">UK204</strain>
    </source>
</reference>
<sequence>MGITYSANGRRLPALKGRKGSKKDHNLPDELVFEEANFAWQHGRRVLDETDSLFEQGSEETHQVFKYILGGNTRTPITPEMQGCLHLGTGHFIWLIEMANEHQGVRFEGFGMINPSDLTELPPNVNLTSGDLLKKLPYPNASFDYVNVRCLLTLLPSKQIPFALSEIIRICKTNARIEFLEVDIFIKNAGPYYENCLGNIWRQICKEKDYNPINSAHLTNLLLKRGLVEVNCSRLSIPLGEYGGKVGVMNAKQFIDSSNAIAANLKMTHDEMQEYLLRCVDEFNRHQSYHNAYLICARKG</sequence>
<dbReference type="EMBL" id="CAJVPQ010000014">
    <property type="protein sequence ID" value="CAG8437031.1"/>
    <property type="molecule type" value="Genomic_DNA"/>
</dbReference>
<dbReference type="Proteomes" id="UP000789570">
    <property type="component" value="Unassembled WGS sequence"/>
</dbReference>
<dbReference type="InterPro" id="IPR029063">
    <property type="entry name" value="SAM-dependent_MTases_sf"/>
</dbReference>
<name>A0A9N8UZJ6_9GLOM</name>
<dbReference type="SUPFAM" id="SSF53335">
    <property type="entry name" value="S-adenosyl-L-methionine-dependent methyltransferases"/>
    <property type="match status" value="1"/>
</dbReference>
<accession>A0A9N8UZJ6</accession>
<organism evidence="1 2">
    <name type="scientific">Funneliformis caledonium</name>
    <dbReference type="NCBI Taxonomy" id="1117310"/>
    <lineage>
        <taxon>Eukaryota</taxon>
        <taxon>Fungi</taxon>
        <taxon>Fungi incertae sedis</taxon>
        <taxon>Mucoromycota</taxon>
        <taxon>Glomeromycotina</taxon>
        <taxon>Glomeromycetes</taxon>
        <taxon>Glomerales</taxon>
        <taxon>Glomeraceae</taxon>
        <taxon>Funneliformis</taxon>
    </lineage>
</organism>
<evidence type="ECO:0000313" key="1">
    <source>
        <dbReference type="EMBL" id="CAG8437031.1"/>
    </source>
</evidence>
<keyword evidence="2" id="KW-1185">Reference proteome</keyword>
<evidence type="ECO:0000313" key="2">
    <source>
        <dbReference type="Proteomes" id="UP000789570"/>
    </source>
</evidence>
<dbReference type="AlphaFoldDB" id="A0A9N8UZJ6"/>
<dbReference type="OrthoDB" id="2013972at2759"/>